<dbReference type="RefSeq" id="WP_054522445.1">
    <property type="nucleotide sequence ID" value="NZ_LGKO01000005.1"/>
</dbReference>
<sequence length="157" mass="17669">MMESQPARSFRTSIQQHRKQVFIQIYFPLAVALLLFLILPTAALIFTLNPLGVGSGQWAAIALIVLISPLFILILLSLVISVALAVLLYRLTANLPIWTERLLAGVERVRNGVINWSDRSVQPVFAVHSMLAVWRRARDLFWQLILAVRNSTRGVKV</sequence>
<name>A0A0P6XH87_9CHLR</name>
<protein>
    <submittedName>
        <fullName evidence="2">Uncharacterized protein</fullName>
    </submittedName>
</protein>
<proteinExistence type="predicted"/>
<reference evidence="2 3" key="1">
    <citation type="submission" date="2015-07" db="EMBL/GenBank/DDBJ databases">
        <title>Whole genome sequence of Thermanaerothrix daxensis DSM 23592.</title>
        <authorList>
            <person name="Hemp J."/>
            <person name="Ward L.M."/>
            <person name="Pace L.A."/>
            <person name="Fischer W.W."/>
        </authorList>
    </citation>
    <scope>NUCLEOTIDE SEQUENCE [LARGE SCALE GENOMIC DNA]</scope>
    <source>
        <strain evidence="2 3">GNS-1</strain>
    </source>
</reference>
<feature type="transmembrane region" description="Helical" evidence="1">
    <location>
        <begin position="58"/>
        <end position="89"/>
    </location>
</feature>
<dbReference type="AlphaFoldDB" id="A0A0P6XH87"/>
<comment type="caution">
    <text evidence="2">The sequence shown here is derived from an EMBL/GenBank/DDBJ whole genome shotgun (WGS) entry which is preliminary data.</text>
</comment>
<evidence type="ECO:0000313" key="3">
    <source>
        <dbReference type="Proteomes" id="UP000050544"/>
    </source>
</evidence>
<keyword evidence="1" id="KW-0472">Membrane</keyword>
<dbReference type="STRING" id="869279.SE15_12630"/>
<feature type="transmembrane region" description="Helical" evidence="1">
    <location>
        <begin position="21"/>
        <end position="46"/>
    </location>
</feature>
<keyword evidence="3" id="KW-1185">Reference proteome</keyword>
<evidence type="ECO:0000256" key="1">
    <source>
        <dbReference type="SAM" id="Phobius"/>
    </source>
</evidence>
<dbReference type="Proteomes" id="UP000050544">
    <property type="component" value="Unassembled WGS sequence"/>
</dbReference>
<gene>
    <name evidence="2" type="ORF">SE15_12630</name>
</gene>
<evidence type="ECO:0000313" key="2">
    <source>
        <dbReference type="EMBL" id="KPL82879.1"/>
    </source>
</evidence>
<accession>A0A0P6XH87</accession>
<dbReference type="EMBL" id="LGKO01000005">
    <property type="protein sequence ID" value="KPL82879.1"/>
    <property type="molecule type" value="Genomic_DNA"/>
</dbReference>
<keyword evidence="1" id="KW-1133">Transmembrane helix</keyword>
<organism evidence="2 3">
    <name type="scientific">Thermanaerothrix daxensis</name>
    <dbReference type="NCBI Taxonomy" id="869279"/>
    <lineage>
        <taxon>Bacteria</taxon>
        <taxon>Bacillati</taxon>
        <taxon>Chloroflexota</taxon>
        <taxon>Anaerolineae</taxon>
        <taxon>Anaerolineales</taxon>
        <taxon>Anaerolineaceae</taxon>
        <taxon>Thermanaerothrix</taxon>
    </lineage>
</organism>
<keyword evidence="1" id="KW-0812">Transmembrane</keyword>